<name>A0A0D2SJY2_GOSRA</name>
<evidence type="ECO:0000256" key="1">
    <source>
        <dbReference type="SAM" id="Coils"/>
    </source>
</evidence>
<dbReference type="PANTHER" id="PTHR35468">
    <property type="entry name" value="MYOSIN-LIKE PROTEIN"/>
    <property type="match status" value="1"/>
</dbReference>
<feature type="compositionally biased region" description="Acidic residues" evidence="2">
    <location>
        <begin position="93"/>
        <end position="102"/>
    </location>
</feature>
<dbReference type="Gramene" id="KJB83517">
    <property type="protein sequence ID" value="KJB83517"/>
    <property type="gene ID" value="B456_013G251400"/>
</dbReference>
<sequence>MEKQSMGETITKRSKWQYPPPQPAPKILHLPPRPKRKPPLKPSKLPSLHNETKGKQLVNLFDQERCFKRGLIPLMLVNPMEESNEEMKREKVEEEEEEEEENNGGVVALVEEEKWKFQAEMLRAECNLLRIERDIVVKKMERSCVKMEKTLKSAVHTLVSGRNNICEENDVRMILEELINELLEKLEKLQKSTGVKDLEAKKWSNFDKQACFLRTRLDKFGEFSVEQIRAEEIREMAEASLSIKTSSESDESLISNRNNNILRRNMERLSKGVLFERMAEEYGLMASSGNSSKRIDYSDSSQSSTQRSDKVNIMNDSCYISMLIAHAYIRKVFTFVGSSSCKVNKWDMVAIVPRTIYSVPEKMSGEPRVCSGHCKAIVRRIVEQVRAETEQWSQMQDMLGQVRDEMEELQKCRDYWEDRALDSDYQIRSLKSAVKEWRQKAHSSEAKASELQARMFVLHEEIERLRNERERKTVRGRNTSPANQEARNETELMCDLKENRCANDDGCKAQPCTVTGLLPRRSPLRELGNMSALMKQHGEGILPLFCLRRDPETKCSF</sequence>
<reference evidence="3 4" key="1">
    <citation type="journal article" date="2012" name="Nature">
        <title>Repeated polyploidization of Gossypium genomes and the evolution of spinnable cotton fibres.</title>
        <authorList>
            <person name="Paterson A.H."/>
            <person name="Wendel J.F."/>
            <person name="Gundlach H."/>
            <person name="Guo H."/>
            <person name="Jenkins J."/>
            <person name="Jin D."/>
            <person name="Llewellyn D."/>
            <person name="Showmaker K.C."/>
            <person name="Shu S."/>
            <person name="Udall J."/>
            <person name="Yoo M.J."/>
            <person name="Byers R."/>
            <person name="Chen W."/>
            <person name="Doron-Faigenboim A."/>
            <person name="Duke M.V."/>
            <person name="Gong L."/>
            <person name="Grimwood J."/>
            <person name="Grover C."/>
            <person name="Grupp K."/>
            <person name="Hu G."/>
            <person name="Lee T.H."/>
            <person name="Li J."/>
            <person name="Lin L."/>
            <person name="Liu T."/>
            <person name="Marler B.S."/>
            <person name="Page J.T."/>
            <person name="Roberts A.W."/>
            <person name="Romanel E."/>
            <person name="Sanders W.S."/>
            <person name="Szadkowski E."/>
            <person name="Tan X."/>
            <person name="Tang H."/>
            <person name="Xu C."/>
            <person name="Wang J."/>
            <person name="Wang Z."/>
            <person name="Zhang D."/>
            <person name="Zhang L."/>
            <person name="Ashrafi H."/>
            <person name="Bedon F."/>
            <person name="Bowers J.E."/>
            <person name="Brubaker C.L."/>
            <person name="Chee P.W."/>
            <person name="Das S."/>
            <person name="Gingle A.R."/>
            <person name="Haigler C.H."/>
            <person name="Harker D."/>
            <person name="Hoffmann L.V."/>
            <person name="Hovav R."/>
            <person name="Jones D.C."/>
            <person name="Lemke C."/>
            <person name="Mansoor S."/>
            <person name="ur Rahman M."/>
            <person name="Rainville L.N."/>
            <person name="Rambani A."/>
            <person name="Reddy U.K."/>
            <person name="Rong J.K."/>
            <person name="Saranga Y."/>
            <person name="Scheffler B.E."/>
            <person name="Scheffler J.A."/>
            <person name="Stelly D.M."/>
            <person name="Triplett B.A."/>
            <person name="Van Deynze A."/>
            <person name="Vaslin M.F."/>
            <person name="Waghmare V.N."/>
            <person name="Walford S.A."/>
            <person name="Wright R.J."/>
            <person name="Zaki E.A."/>
            <person name="Zhang T."/>
            <person name="Dennis E.S."/>
            <person name="Mayer K.F."/>
            <person name="Peterson D.G."/>
            <person name="Rokhsar D.S."/>
            <person name="Wang X."/>
            <person name="Schmutz J."/>
        </authorList>
    </citation>
    <scope>NUCLEOTIDE SEQUENCE [LARGE SCALE GENOMIC DNA]</scope>
</reference>
<evidence type="ECO:0000313" key="4">
    <source>
        <dbReference type="Proteomes" id="UP000032304"/>
    </source>
</evidence>
<dbReference type="AlphaFoldDB" id="A0A0D2SJY2"/>
<evidence type="ECO:0000313" key="3">
    <source>
        <dbReference type="EMBL" id="KJB83517.1"/>
    </source>
</evidence>
<keyword evidence="4" id="KW-1185">Reference proteome</keyword>
<dbReference type="Proteomes" id="UP000032304">
    <property type="component" value="Chromosome 13"/>
</dbReference>
<feature type="region of interest" description="Disordered" evidence="2">
    <location>
        <begin position="82"/>
        <end position="104"/>
    </location>
</feature>
<dbReference type="EMBL" id="CM001752">
    <property type="protein sequence ID" value="KJB83517.1"/>
    <property type="molecule type" value="Genomic_DNA"/>
</dbReference>
<accession>A0A0D2SJY2</accession>
<feature type="region of interest" description="Disordered" evidence="2">
    <location>
        <begin position="1"/>
        <end position="51"/>
    </location>
</feature>
<dbReference type="STRING" id="29730.A0A0D2SJY2"/>
<dbReference type="PANTHER" id="PTHR35468:SF1">
    <property type="entry name" value="MYOSIN-LIKE PROTEIN"/>
    <property type="match status" value="1"/>
</dbReference>
<dbReference type="eggNOG" id="KOG1502">
    <property type="taxonomic scope" value="Eukaryota"/>
</dbReference>
<feature type="coiled-coil region" evidence="1">
    <location>
        <begin position="427"/>
        <end position="468"/>
    </location>
</feature>
<feature type="region of interest" description="Disordered" evidence="2">
    <location>
        <begin position="288"/>
        <end position="308"/>
    </location>
</feature>
<gene>
    <name evidence="3" type="ORF">B456_013G251400</name>
</gene>
<protein>
    <submittedName>
        <fullName evidence="3">Uncharacterized protein</fullName>
    </submittedName>
</protein>
<proteinExistence type="predicted"/>
<organism evidence="3 4">
    <name type="scientific">Gossypium raimondii</name>
    <name type="common">Peruvian cotton</name>
    <name type="synonym">Gossypium klotzschianum subsp. raimondii</name>
    <dbReference type="NCBI Taxonomy" id="29730"/>
    <lineage>
        <taxon>Eukaryota</taxon>
        <taxon>Viridiplantae</taxon>
        <taxon>Streptophyta</taxon>
        <taxon>Embryophyta</taxon>
        <taxon>Tracheophyta</taxon>
        <taxon>Spermatophyta</taxon>
        <taxon>Magnoliopsida</taxon>
        <taxon>eudicotyledons</taxon>
        <taxon>Gunneridae</taxon>
        <taxon>Pentapetalae</taxon>
        <taxon>rosids</taxon>
        <taxon>malvids</taxon>
        <taxon>Malvales</taxon>
        <taxon>Malvaceae</taxon>
        <taxon>Malvoideae</taxon>
        <taxon>Gossypium</taxon>
    </lineage>
</organism>
<dbReference type="OMA" id="MNDSCYI"/>
<evidence type="ECO:0000256" key="2">
    <source>
        <dbReference type="SAM" id="MobiDB-lite"/>
    </source>
</evidence>
<keyword evidence="1" id="KW-0175">Coiled coil</keyword>